<dbReference type="SMART" id="SM00739">
    <property type="entry name" value="KOW"/>
    <property type="match status" value="1"/>
</dbReference>
<name>A0A7C0ZDX5_UNCW3</name>
<gene>
    <name evidence="2" type="ORF">ENF18_08095</name>
</gene>
<evidence type="ECO:0000313" key="2">
    <source>
        <dbReference type="EMBL" id="HDI83734.1"/>
    </source>
</evidence>
<feature type="domain" description="KOW" evidence="1">
    <location>
        <begin position="312"/>
        <end position="339"/>
    </location>
</feature>
<reference evidence="2" key="1">
    <citation type="journal article" date="2020" name="mSystems">
        <title>Genome- and Community-Level Interaction Insights into Carbon Utilization and Element Cycling Functions of Hydrothermarchaeota in Hydrothermal Sediment.</title>
        <authorList>
            <person name="Zhou Z."/>
            <person name="Liu Y."/>
            <person name="Xu W."/>
            <person name="Pan J."/>
            <person name="Luo Z.H."/>
            <person name="Li M."/>
        </authorList>
    </citation>
    <scope>NUCLEOTIDE SEQUENCE [LARGE SCALE GENOMIC DNA]</scope>
    <source>
        <strain evidence="2">HyVt-102</strain>
    </source>
</reference>
<evidence type="ECO:0000259" key="1">
    <source>
        <dbReference type="SMART" id="SM00739"/>
    </source>
</evidence>
<dbReference type="Proteomes" id="UP000885847">
    <property type="component" value="Unassembled WGS sequence"/>
</dbReference>
<dbReference type="InterPro" id="IPR005824">
    <property type="entry name" value="KOW"/>
</dbReference>
<dbReference type="EMBL" id="DQWE01000383">
    <property type="protein sequence ID" value="HDI83734.1"/>
    <property type="molecule type" value="Genomic_DNA"/>
</dbReference>
<sequence length="351" mass="37848">MAHAYTPGLKVTKKTIVRKERKLPLKGNVLVKVGDEVEPDTIVAKTELPGDVQTINLAGKLGIMPDEVKDFLLKKEGDPVEKDEVIAETKGLFGRFLKTQIKSPVKGTIETVSPITGQLIIREPPIPVQIDAYIKGKIVEVIENEGVIVETVATFVQGIFGIGGETKGVIRRIVDKPSDPVTPEVIDDSLKGAIGIGGSIVTKEALDKAVKVGMSAIVVGGIDDMDLKRFLGYEIGVAITGNEQKGITLIITEGFGKMNMSNKAFKLLTESEGKHASVNGATQIRAGVMRPEVIIPLEGETGEDIEIKEARGLEVGDLVRIIRAPYFGYIGKVVELPPELQKIETEAKVRV</sequence>
<proteinExistence type="predicted"/>
<organism evidence="2">
    <name type="scientific">candidate division WOR-3 bacterium</name>
    <dbReference type="NCBI Taxonomy" id="2052148"/>
    <lineage>
        <taxon>Bacteria</taxon>
        <taxon>Bacteria division WOR-3</taxon>
    </lineage>
</organism>
<comment type="caution">
    <text evidence="2">The sequence shown here is derived from an EMBL/GenBank/DDBJ whole genome shotgun (WGS) entry which is preliminary data.</text>
</comment>
<accession>A0A7C0ZDX5</accession>
<dbReference type="AlphaFoldDB" id="A0A7C0ZDX5"/>
<feature type="non-terminal residue" evidence="2">
    <location>
        <position position="351"/>
    </location>
</feature>
<protein>
    <recommendedName>
        <fullName evidence="1">KOW domain-containing protein</fullName>
    </recommendedName>
</protein>